<dbReference type="Proteomes" id="UP000681967">
    <property type="component" value="Unassembled WGS sequence"/>
</dbReference>
<sequence length="851" mass="98863">MSRSTNNEFGFKRLEFTNDLPMTTITSTTNQRASLATAAPIEVLNVAEIIVNLYVKYNYPELNDFVRELQEPNEHMKINGQSVSILNLYALVSTKDPIDMSNQTKRMTYRPNLFVRKNDMYGPWNFKYLLNLFELDYQCATDNDEFPKVWKTTMSTKVHVKIISNFEHSDDTKETQEQSKLSAEDITLLGLLKTICLQNKCDESDANIWLKALKEENISTIEHLRLATANETTWEKVAAVKYLVKQMIRDYVQLNMASQNVNEMNDPYKDSKATLLGDIHRVRRYFHYVNGQLNHVSYLDRHAVNRAIEEIRLTYDDDGNVLNNIQNYLRTFCLHNRKPTETERIKQRQGWTDELRKLEQNISQRQTQVDKLHRQAEEARKCLEDCNSNYLKLVREEKNVEETVNKLIEEAITMAAAQYNNKIWQQKHDQGRQMRSDYYAKRQRLERELIEKHDVDEKSITDLALLELADNVAREFSCWFGIGTLPEIGQIYPNLFQTQKDHKLEEYSLNLPKTSPTGRILVDLRERKCLIELSNEPTLEKALDDGETSMLTLIARFIHGCSTRNIDTIQIIDLNFLIKQNAFEENQIFELLTTTFLECNEYNRSMLIFDIDSLVMLTVSDSKMSKSESISNIRLYQFIREKCKTAKIEQVSENNNVTVIKEKWMVIVVKHPLLRQLIIDDIEFKKTSQQLQKENDDEKKRIDDEVDKVCPKCHQNYIPSKTTYGNCRYHDGFIYDLEANVRLSKDQAQALLQNAKLKQQGNSEQQPKLIWACCLGIYGSDPPCRVGMCGLPEELKASHSHVADPRAAAEEYFMNNQVADAKIKKFLETFRKTPKGNNSATSSTTLLNSKK</sequence>
<name>A0A8S2LTZ0_9BILA</name>
<evidence type="ECO:0000256" key="1">
    <source>
        <dbReference type="SAM" id="Coils"/>
    </source>
</evidence>
<accession>A0A8S2LTZ0</accession>
<evidence type="ECO:0000313" key="2">
    <source>
        <dbReference type="EMBL" id="CAF3922563.1"/>
    </source>
</evidence>
<dbReference type="EMBL" id="CAJOBH010002770">
    <property type="protein sequence ID" value="CAF3922563.1"/>
    <property type="molecule type" value="Genomic_DNA"/>
</dbReference>
<proteinExistence type="predicted"/>
<reference evidence="2" key="1">
    <citation type="submission" date="2021-02" db="EMBL/GenBank/DDBJ databases">
        <authorList>
            <person name="Nowell W R."/>
        </authorList>
    </citation>
    <scope>NUCLEOTIDE SEQUENCE</scope>
</reference>
<protein>
    <submittedName>
        <fullName evidence="2">Uncharacterized protein</fullName>
    </submittedName>
</protein>
<gene>
    <name evidence="2" type="ORF">BYL167_LOCUS9572</name>
</gene>
<keyword evidence="1" id="KW-0175">Coiled coil</keyword>
<feature type="coiled-coil region" evidence="1">
    <location>
        <begin position="348"/>
        <end position="410"/>
    </location>
</feature>
<organism evidence="2 3">
    <name type="scientific">Rotaria magnacalcarata</name>
    <dbReference type="NCBI Taxonomy" id="392030"/>
    <lineage>
        <taxon>Eukaryota</taxon>
        <taxon>Metazoa</taxon>
        <taxon>Spiralia</taxon>
        <taxon>Gnathifera</taxon>
        <taxon>Rotifera</taxon>
        <taxon>Eurotatoria</taxon>
        <taxon>Bdelloidea</taxon>
        <taxon>Philodinida</taxon>
        <taxon>Philodinidae</taxon>
        <taxon>Rotaria</taxon>
    </lineage>
</organism>
<evidence type="ECO:0000313" key="3">
    <source>
        <dbReference type="Proteomes" id="UP000681967"/>
    </source>
</evidence>
<comment type="caution">
    <text evidence="2">The sequence shown here is derived from an EMBL/GenBank/DDBJ whole genome shotgun (WGS) entry which is preliminary data.</text>
</comment>
<dbReference type="AlphaFoldDB" id="A0A8S2LTZ0"/>